<dbReference type="EMBL" id="JAAKZY010000205">
    <property type="protein sequence ID" value="NGO13699.1"/>
    <property type="molecule type" value="Genomic_DNA"/>
</dbReference>
<dbReference type="InterPro" id="IPR016032">
    <property type="entry name" value="Sig_transdc_resp-reg_C-effctor"/>
</dbReference>
<comment type="caution">
    <text evidence="6">The sequence shown here is derived from an EMBL/GenBank/DDBJ whole genome shotgun (WGS) entry which is preliminary data.</text>
</comment>
<evidence type="ECO:0000256" key="1">
    <source>
        <dbReference type="ARBA" id="ARBA00022553"/>
    </source>
</evidence>
<dbReference type="PROSITE" id="PS50110">
    <property type="entry name" value="RESPONSE_REGULATORY"/>
    <property type="match status" value="1"/>
</dbReference>
<protein>
    <submittedName>
        <fullName evidence="6">Response regulator transcription factor</fullName>
    </submittedName>
</protein>
<dbReference type="SUPFAM" id="SSF52172">
    <property type="entry name" value="CheY-like"/>
    <property type="match status" value="1"/>
</dbReference>
<dbReference type="PANTHER" id="PTHR43214">
    <property type="entry name" value="TWO-COMPONENT RESPONSE REGULATOR"/>
    <property type="match status" value="1"/>
</dbReference>
<dbReference type="SUPFAM" id="SSF46894">
    <property type="entry name" value="C-terminal effector domain of the bipartite response regulators"/>
    <property type="match status" value="1"/>
</dbReference>
<proteinExistence type="predicted"/>
<dbReference type="InterPro" id="IPR039420">
    <property type="entry name" value="WalR-like"/>
</dbReference>
<dbReference type="AlphaFoldDB" id="A0A6G4VHW8"/>
<dbReference type="RefSeq" id="WP_165267372.1">
    <property type="nucleotide sequence ID" value="NZ_JAAKZY010000205.1"/>
</dbReference>
<keyword evidence="2" id="KW-0238">DNA-binding</keyword>
<comment type="caution">
    <text evidence="3">Lacks conserved residue(s) required for the propagation of feature annotation.</text>
</comment>
<dbReference type="GO" id="GO:0000160">
    <property type="term" value="P:phosphorelay signal transduction system"/>
    <property type="evidence" value="ECO:0007669"/>
    <property type="project" value="InterPro"/>
</dbReference>
<organism evidence="6 7">
    <name type="scientific">Streptomyces scabichelini</name>
    <dbReference type="NCBI Taxonomy" id="2711217"/>
    <lineage>
        <taxon>Bacteria</taxon>
        <taxon>Bacillati</taxon>
        <taxon>Actinomycetota</taxon>
        <taxon>Actinomycetes</taxon>
        <taxon>Kitasatosporales</taxon>
        <taxon>Streptomycetaceae</taxon>
        <taxon>Streptomyces</taxon>
    </lineage>
</organism>
<feature type="domain" description="Response regulatory" evidence="5">
    <location>
        <begin position="1"/>
        <end position="116"/>
    </location>
</feature>
<dbReference type="InterPro" id="IPR001789">
    <property type="entry name" value="Sig_transdc_resp-reg_receiver"/>
</dbReference>
<evidence type="ECO:0000259" key="4">
    <source>
        <dbReference type="PROSITE" id="PS50043"/>
    </source>
</evidence>
<evidence type="ECO:0000313" key="7">
    <source>
        <dbReference type="Proteomes" id="UP000472335"/>
    </source>
</evidence>
<gene>
    <name evidence="6" type="ORF">G5C60_40430</name>
</gene>
<keyword evidence="7" id="KW-1185">Reference proteome</keyword>
<dbReference type="CDD" id="cd17535">
    <property type="entry name" value="REC_NarL-like"/>
    <property type="match status" value="1"/>
</dbReference>
<dbReference type="Pfam" id="PF00196">
    <property type="entry name" value="GerE"/>
    <property type="match status" value="1"/>
</dbReference>
<dbReference type="PROSITE" id="PS50043">
    <property type="entry name" value="HTH_LUXR_2"/>
    <property type="match status" value="1"/>
</dbReference>
<dbReference type="InterPro" id="IPR000792">
    <property type="entry name" value="Tscrpt_reg_LuxR_C"/>
</dbReference>
<evidence type="ECO:0000313" key="6">
    <source>
        <dbReference type="EMBL" id="NGO13699.1"/>
    </source>
</evidence>
<accession>A0A6G4VHW8</accession>
<dbReference type="GO" id="GO:0006355">
    <property type="term" value="P:regulation of DNA-templated transcription"/>
    <property type="evidence" value="ECO:0007669"/>
    <property type="project" value="InterPro"/>
</dbReference>
<feature type="domain" description="HTH luxR-type" evidence="4">
    <location>
        <begin position="137"/>
        <end position="202"/>
    </location>
</feature>
<reference evidence="6 7" key="1">
    <citation type="submission" date="2020-02" db="EMBL/GenBank/DDBJ databases">
        <title>Whole-genome analyses of novel actinobacteria.</title>
        <authorList>
            <person name="Sahin N."/>
            <person name="Gencbay T."/>
        </authorList>
    </citation>
    <scope>NUCLEOTIDE SEQUENCE [LARGE SCALE GENOMIC DNA]</scope>
    <source>
        <strain evidence="6 7">HC44</strain>
    </source>
</reference>
<dbReference type="PRINTS" id="PR00038">
    <property type="entry name" value="HTHLUXR"/>
</dbReference>
<dbReference type="Proteomes" id="UP000472335">
    <property type="component" value="Unassembled WGS sequence"/>
</dbReference>
<dbReference type="SMART" id="SM00448">
    <property type="entry name" value="REC"/>
    <property type="match status" value="1"/>
</dbReference>
<dbReference type="Pfam" id="PF00072">
    <property type="entry name" value="Response_reg"/>
    <property type="match status" value="1"/>
</dbReference>
<sequence>MIVDSHPSMRLALSTLVESHLHMPVVSAAATVEQALSEIQQKRPSVVITELQLDGRHTGAALCRRVHSLPLRPRVMVFSGCSASSEVAAVLTSGADSFVHKSASVAELVDAIRQTARGRRVWLFGEVAQRGQPTLRAHSPLTPLTEREEQILALLLRRYTNAEIAQELTLAGQTVKNHVSNILHKVGIRNRRELFHGEAVPSK</sequence>
<dbReference type="InterPro" id="IPR011006">
    <property type="entry name" value="CheY-like_superfamily"/>
</dbReference>
<dbReference type="Gene3D" id="3.40.50.2300">
    <property type="match status" value="1"/>
</dbReference>
<evidence type="ECO:0000259" key="5">
    <source>
        <dbReference type="PROSITE" id="PS50110"/>
    </source>
</evidence>
<evidence type="ECO:0000256" key="2">
    <source>
        <dbReference type="ARBA" id="ARBA00023125"/>
    </source>
</evidence>
<name>A0A6G4VHW8_9ACTN</name>
<keyword evidence="1" id="KW-0597">Phosphoprotein</keyword>
<dbReference type="CDD" id="cd06170">
    <property type="entry name" value="LuxR_C_like"/>
    <property type="match status" value="1"/>
</dbReference>
<dbReference type="SMART" id="SM00421">
    <property type="entry name" value="HTH_LUXR"/>
    <property type="match status" value="1"/>
</dbReference>
<evidence type="ECO:0000256" key="3">
    <source>
        <dbReference type="PROSITE-ProRule" id="PRU00169"/>
    </source>
</evidence>
<dbReference type="InterPro" id="IPR058245">
    <property type="entry name" value="NreC/VraR/RcsB-like_REC"/>
</dbReference>
<dbReference type="GO" id="GO:0003677">
    <property type="term" value="F:DNA binding"/>
    <property type="evidence" value="ECO:0007669"/>
    <property type="project" value="UniProtKB-KW"/>
</dbReference>